<dbReference type="Proteomes" id="UP000589716">
    <property type="component" value="Unassembled WGS sequence"/>
</dbReference>
<dbReference type="Pfam" id="PF11304">
    <property type="entry name" value="DUF3106"/>
    <property type="match status" value="1"/>
</dbReference>
<dbReference type="InterPro" id="IPR021455">
    <property type="entry name" value="DUF3106"/>
</dbReference>
<keyword evidence="4" id="KW-1185">Reference proteome</keyword>
<dbReference type="RefSeq" id="WP_180551120.1">
    <property type="nucleotide sequence ID" value="NZ_JACCKX010000001.1"/>
</dbReference>
<feature type="signal peptide" evidence="2">
    <location>
        <begin position="1"/>
        <end position="22"/>
    </location>
</feature>
<evidence type="ECO:0000256" key="1">
    <source>
        <dbReference type="SAM" id="MobiDB-lite"/>
    </source>
</evidence>
<evidence type="ECO:0000256" key="2">
    <source>
        <dbReference type="SAM" id="SignalP"/>
    </source>
</evidence>
<organism evidence="3 4">
    <name type="scientific">Ottowia beijingensis</name>
    <dbReference type="NCBI Taxonomy" id="1207057"/>
    <lineage>
        <taxon>Bacteria</taxon>
        <taxon>Pseudomonadati</taxon>
        <taxon>Pseudomonadota</taxon>
        <taxon>Betaproteobacteria</taxon>
        <taxon>Burkholderiales</taxon>
        <taxon>Comamonadaceae</taxon>
        <taxon>Ottowia</taxon>
    </lineage>
</organism>
<feature type="compositionally biased region" description="Basic and acidic residues" evidence="1">
    <location>
        <begin position="135"/>
        <end position="144"/>
    </location>
</feature>
<dbReference type="EMBL" id="JACCKX010000001">
    <property type="protein sequence ID" value="NZA02830.1"/>
    <property type="molecule type" value="Genomic_DNA"/>
</dbReference>
<evidence type="ECO:0000313" key="4">
    <source>
        <dbReference type="Proteomes" id="UP000589716"/>
    </source>
</evidence>
<dbReference type="AlphaFoldDB" id="A0A853IY14"/>
<feature type="compositionally biased region" description="Low complexity" evidence="1">
    <location>
        <begin position="172"/>
        <end position="184"/>
    </location>
</feature>
<comment type="caution">
    <text evidence="3">The sequence shown here is derived from an EMBL/GenBank/DDBJ whole genome shotgun (WGS) entry which is preliminary data.</text>
</comment>
<feature type="compositionally biased region" description="Low complexity" evidence="1">
    <location>
        <begin position="147"/>
        <end position="159"/>
    </location>
</feature>
<protein>
    <submittedName>
        <fullName evidence="3">DUF3106 domain-containing protein</fullName>
    </submittedName>
</protein>
<feature type="compositionally biased region" description="Pro residues" evidence="1">
    <location>
        <begin position="196"/>
        <end position="207"/>
    </location>
</feature>
<accession>A0A853IY14</accession>
<sequence>MRPILPVLLVALSTLMLTSAWAQAPAEATLTAQAGSMIAWRSLTSEQQAALQPLSKLWPTMGADQQRKWVALVDNFNRMSPDERATLQSRMTEWANLTPAQRTQARLNFGEVRRVPADERRAKWEEYQALPVEERERLANDRPKPPAGAAPALRPAPADRLLRPTRPPVPVATPTGPAPATTAQPAPPVNRHTLLPQPPASAPEPQR</sequence>
<reference evidence="3 4" key="1">
    <citation type="submission" date="2020-07" db="EMBL/GenBank/DDBJ databases">
        <authorList>
            <person name="Maaloum M."/>
        </authorList>
    </citation>
    <scope>NUCLEOTIDE SEQUENCE [LARGE SCALE GENOMIC DNA]</scope>
    <source>
        <strain evidence="3 4">GCS-AN-3</strain>
    </source>
</reference>
<name>A0A853IY14_9BURK</name>
<feature type="chain" id="PRO_5032704191" evidence="2">
    <location>
        <begin position="23"/>
        <end position="207"/>
    </location>
</feature>
<evidence type="ECO:0000313" key="3">
    <source>
        <dbReference type="EMBL" id="NZA02830.1"/>
    </source>
</evidence>
<gene>
    <name evidence="3" type="ORF">H0I39_15775</name>
</gene>
<proteinExistence type="predicted"/>
<keyword evidence="2" id="KW-0732">Signal</keyword>
<feature type="region of interest" description="Disordered" evidence="1">
    <location>
        <begin position="135"/>
        <end position="207"/>
    </location>
</feature>